<dbReference type="NCBIfam" id="NF001616">
    <property type="entry name" value="PRK00405.1"/>
    <property type="match status" value="1"/>
</dbReference>
<keyword evidence="16" id="KW-0150">Chloroplast</keyword>
<keyword evidence="2 7" id="KW-0240">DNA-directed RNA polymerase</keyword>
<feature type="domain" description="RNA polymerase Rpb2" evidence="14">
    <location>
        <begin position="405"/>
        <end position="473"/>
    </location>
</feature>
<evidence type="ECO:0000259" key="11">
    <source>
        <dbReference type="Pfam" id="PF04560"/>
    </source>
</evidence>
<evidence type="ECO:0000259" key="15">
    <source>
        <dbReference type="Pfam" id="PF10385"/>
    </source>
</evidence>
<dbReference type="Gene3D" id="3.90.1110.10">
    <property type="entry name" value="RNA polymerase Rpb2, domain 2"/>
    <property type="match status" value="1"/>
</dbReference>
<dbReference type="GO" id="GO:0009507">
    <property type="term" value="C:chloroplast"/>
    <property type="evidence" value="ECO:0007669"/>
    <property type="project" value="UniProtKB-SubCell"/>
</dbReference>
<dbReference type="Pfam" id="PF00562">
    <property type="entry name" value="RNA_pol_Rpb2_6"/>
    <property type="match status" value="1"/>
</dbReference>
<dbReference type="PANTHER" id="PTHR20856">
    <property type="entry name" value="DNA-DIRECTED RNA POLYMERASE I SUBUNIT 2"/>
    <property type="match status" value="1"/>
</dbReference>
<dbReference type="InterPro" id="IPR007641">
    <property type="entry name" value="RNA_pol_Rpb2_7"/>
</dbReference>
<organism evidence="16">
    <name type="scientific">Tolypiocladia glomerulata</name>
    <dbReference type="NCBI Taxonomy" id="860646"/>
    <lineage>
        <taxon>Eukaryota</taxon>
        <taxon>Rhodophyta</taxon>
        <taxon>Florideophyceae</taxon>
        <taxon>Rhodymeniophycidae</taxon>
        <taxon>Ceramiales</taxon>
        <taxon>Rhodomelaceae</taxon>
        <taxon>Polysiphonioideae</taxon>
        <taxon>Tolypiocladia</taxon>
    </lineage>
</organism>
<keyword evidence="5 7" id="KW-0804">Transcription</keyword>
<dbReference type="InterPro" id="IPR042107">
    <property type="entry name" value="DNA-dir_RNA_pol_bsu_ext_1_sf"/>
</dbReference>
<dbReference type="InterPro" id="IPR007642">
    <property type="entry name" value="RNA_pol_Rpb2_2"/>
</dbReference>
<evidence type="ECO:0000259" key="14">
    <source>
        <dbReference type="Pfam" id="PF04565"/>
    </source>
</evidence>
<dbReference type="RefSeq" id="YP_009399922.1">
    <property type="nucleotide sequence ID" value="NC_035299.1"/>
</dbReference>
<dbReference type="GO" id="GO:0003899">
    <property type="term" value="F:DNA-directed RNA polymerase activity"/>
    <property type="evidence" value="ECO:0007669"/>
    <property type="project" value="UniProtKB-UniRule"/>
</dbReference>
<keyword evidence="3 7" id="KW-0808">Transferase</keyword>
<geneLocation type="chloroplast" evidence="16"/>
<dbReference type="SUPFAM" id="SSF64484">
    <property type="entry name" value="beta and beta-prime subunits of DNA dependent RNA-polymerase"/>
    <property type="match status" value="1"/>
</dbReference>
<comment type="similarity">
    <text evidence="1 7 8">Belongs to the RNA polymerase beta chain family.</text>
</comment>
<dbReference type="HAMAP" id="MF_01321">
    <property type="entry name" value="RNApol_bact_RpoB"/>
    <property type="match status" value="1"/>
</dbReference>
<reference evidence="16" key="1">
    <citation type="journal article" date="2017" name="J. Phycol.">
        <title>Analysis of chloroplast genomes and a supermatrix inform reclassification of the Rhodomelaceae (Rhodophyta).</title>
        <authorList>
            <person name="Diaz-Tapia P."/>
            <person name="Maggs C.A."/>
            <person name="West J.A."/>
            <person name="Verbruggen H."/>
        </authorList>
    </citation>
    <scope>NUCLEOTIDE SEQUENCE</scope>
    <source>
        <strain evidence="16">PD1825</strain>
    </source>
</reference>
<evidence type="ECO:0000256" key="6">
    <source>
        <dbReference type="ARBA" id="ARBA00048552"/>
    </source>
</evidence>
<evidence type="ECO:0000256" key="4">
    <source>
        <dbReference type="ARBA" id="ARBA00022695"/>
    </source>
</evidence>
<comment type="function">
    <text evidence="7 9">DNA-dependent RNA polymerase catalyzes the transcription of DNA into RNA using the four ribonucleoside triphosphates as substrates.</text>
</comment>
<dbReference type="InterPro" id="IPR014724">
    <property type="entry name" value="RNA_pol_RPB2_OB-fold"/>
</dbReference>
<feature type="domain" description="RNA polymerase Rpb2" evidence="11">
    <location>
        <begin position="1014"/>
        <end position="1088"/>
    </location>
</feature>
<evidence type="ECO:0000256" key="1">
    <source>
        <dbReference type="ARBA" id="ARBA00006835"/>
    </source>
</evidence>
<evidence type="ECO:0000259" key="10">
    <source>
        <dbReference type="Pfam" id="PF00562"/>
    </source>
</evidence>
<sequence length="1120" mass="126691">MIKKKISVSIIPDLAEIQIKSFRLFLDKGLVEVLDSFPIISDPTGKLELKFFGQNYKLKFPRYSVRKAKSRDKTYSVQIYVPSKLTRKDTEFIKKQKNLIDSNSLFSVEKQKKYRKRQVFIGDVPLMTNRGTFVISGTERVIINQIVRSPGIYYKKELDKNNKYIYSASLISNRGSWLKFEIDSKDQIWVKIDKTHKVNAYVFLRAIGLTKQEITHRLNKYQFILNGSLIYEQKELFREVGKNFVEDITDEEAVLIVYSKIRPNEPSTLTIAKQMLYSRFFDPRRYDLGDVGRHKINQKLNLKIPKNFRVLSPEDIIVSIDYLINIKEQNIGTFDDIDHLGNRRIRSVGELLQNQIRVGISRLERIIRERMMICDLDSLSLSNLVNPKPLVASIREFFGSSQLSQFMDQTNPLSELTHKRRISALGPGGLNKDRAGFAVRDLHPSHYGRICPIETPEGPNAGLIGSLSIYAKVNKYGFIETPCYSVNNSQVLKSESIYYITADQEDDLKIAPADIILLNNVYIKNLNIPVRYRQEFTTTSNKHVDYITVSPIQVISAAASLIPFIEHDDANRALMGSNMQRQAVPLLNPEKPIVGTGLESKIARDSGVIILTKTDGIVSYVSGTKIGIQDYSGKIIHYRLKKFYRSNQDTCVNQRPIIWPGEKVLKGQVIADGASTDIGEIALGQNIFIAYMPWEGYNYEDAFLISERLVYDDLYTSIHIERYEIECRQTKLGTEEITRCLPNVSDSSTSLLDKNGIIVIGSWVDSGDILVGKITPKGESDQLPEGKLLRAIFGEKARDVKDTSLRLPNAAKGRVVNVKIFKRQNGDDLPPGTNMIIRVYVAQKRKIQVGDKMAGRHGNKGIISRILPRQDMPFLPDGTPVDIILNPLGVPSRMNVGQLFECLLGLAGHYLNKRFKIVPFDEMYGQEASRAIVNNKLKQASLLSKNSWLFNSQYPGKILLCDGRTGELFDNPITVGKAYMLKLVHLVDDKIHARSTGPYSLVTQQPLGGRAQHGGQRLGEMEVWALEAFGAAYTLQELLTVKSDDMRGRNEALNAIVKGKPIPKPGTPESFKVLVRELQSLGLDISIHKIDFNKNASNINCNYDSQFDKDSILVKDVFLY</sequence>
<dbReference type="Gene3D" id="2.40.50.150">
    <property type="match status" value="1"/>
</dbReference>
<protein>
    <recommendedName>
        <fullName evidence="7">DNA-directed RNA polymerase subunit beta</fullName>
        <ecNumber evidence="7">2.7.7.6</ecNumber>
    </recommendedName>
    <alternativeName>
        <fullName evidence="7">PEP</fullName>
    </alternativeName>
    <alternativeName>
        <fullName evidence="7">Plastid-encoded RNA polymerase subunit beta</fullName>
        <shortName evidence="7">RNA polymerase subunit beta</shortName>
    </alternativeName>
</protein>
<dbReference type="AlphaFoldDB" id="A0A1Z1MV71"/>
<dbReference type="Gene3D" id="2.40.270.10">
    <property type="entry name" value="DNA-directed RNA polymerase, subunit 2, domain 6"/>
    <property type="match status" value="1"/>
</dbReference>
<dbReference type="InterPro" id="IPR007120">
    <property type="entry name" value="DNA-dir_RNAP_su2_dom"/>
</dbReference>
<name>A0A1Z1MV71_9FLOR</name>
<gene>
    <name evidence="7 16" type="primary">rpoB</name>
</gene>
<evidence type="ECO:0000313" key="16">
    <source>
        <dbReference type="EMBL" id="ARW69741.1"/>
    </source>
</evidence>
<comment type="subunit">
    <text evidence="7 9">In plastids the minimal PEP RNA polymerase catalytic core is composed of four subunits: alpha, beta, beta', and beta''. When a (nuclear-encoded) sigma factor is associated with the core the holoenzyme is formed, which can initiate transcription.</text>
</comment>
<dbReference type="Pfam" id="PF04563">
    <property type="entry name" value="RNA_pol_Rpb2_1"/>
    <property type="match status" value="1"/>
</dbReference>
<keyword evidence="16" id="KW-0934">Plastid</keyword>
<dbReference type="InterPro" id="IPR037033">
    <property type="entry name" value="DNA-dir_RNAP_su2_hyb_sf"/>
</dbReference>
<dbReference type="GO" id="GO:0006351">
    <property type="term" value="P:DNA-templated transcription"/>
    <property type="evidence" value="ECO:0007669"/>
    <property type="project" value="UniProtKB-UniRule"/>
</dbReference>
<comment type="catalytic activity">
    <reaction evidence="6 7 9">
        <text>RNA(n) + a ribonucleoside 5'-triphosphate = RNA(n+1) + diphosphate</text>
        <dbReference type="Rhea" id="RHEA:21248"/>
        <dbReference type="Rhea" id="RHEA-COMP:14527"/>
        <dbReference type="Rhea" id="RHEA-COMP:17342"/>
        <dbReference type="ChEBI" id="CHEBI:33019"/>
        <dbReference type="ChEBI" id="CHEBI:61557"/>
        <dbReference type="ChEBI" id="CHEBI:140395"/>
        <dbReference type="EC" id="2.7.7.6"/>
    </reaction>
</comment>
<feature type="domain" description="RNA polymerase beta subunit protrusion" evidence="13">
    <location>
        <begin position="14"/>
        <end position="389"/>
    </location>
</feature>
<evidence type="ECO:0000256" key="7">
    <source>
        <dbReference type="HAMAP-Rule" id="MF_01321"/>
    </source>
</evidence>
<feature type="domain" description="DNA-directed RNA polymerase beta subunit external 1" evidence="15">
    <location>
        <begin position="486"/>
        <end position="550"/>
    </location>
</feature>
<dbReference type="CDD" id="cd00653">
    <property type="entry name" value="RNA_pol_B_RPB2"/>
    <property type="match status" value="1"/>
</dbReference>
<dbReference type="Gene3D" id="3.90.1100.10">
    <property type="match status" value="1"/>
</dbReference>
<dbReference type="EC" id="2.7.7.6" evidence="7"/>
<comment type="subcellular location">
    <subcellularLocation>
        <location evidence="7">Plastid</location>
        <location evidence="7">Chloroplast</location>
    </subcellularLocation>
</comment>
<proteinExistence type="inferred from homology"/>
<evidence type="ECO:0000256" key="2">
    <source>
        <dbReference type="ARBA" id="ARBA00022478"/>
    </source>
</evidence>
<dbReference type="GO" id="GO:0003677">
    <property type="term" value="F:DNA binding"/>
    <property type="evidence" value="ECO:0007669"/>
    <property type="project" value="UniProtKB-UniRule"/>
</dbReference>
<feature type="domain" description="DNA-directed RNA polymerase subunit 2 hybrid-binding" evidence="10">
    <location>
        <begin position="612"/>
        <end position="1012"/>
    </location>
</feature>
<dbReference type="Gene3D" id="3.90.1800.10">
    <property type="entry name" value="RNA polymerase alpha subunit dimerisation domain"/>
    <property type="match status" value="1"/>
</dbReference>
<evidence type="ECO:0000256" key="3">
    <source>
        <dbReference type="ARBA" id="ARBA00022679"/>
    </source>
</evidence>
<evidence type="ECO:0000259" key="13">
    <source>
        <dbReference type="Pfam" id="PF04563"/>
    </source>
</evidence>
<evidence type="ECO:0000256" key="8">
    <source>
        <dbReference type="RuleBase" id="RU000434"/>
    </source>
</evidence>
<dbReference type="InterPro" id="IPR007121">
    <property type="entry name" value="RNA_pol_bsu_CS"/>
</dbReference>
<evidence type="ECO:0000256" key="9">
    <source>
        <dbReference type="RuleBase" id="RU363031"/>
    </source>
</evidence>
<evidence type="ECO:0000256" key="5">
    <source>
        <dbReference type="ARBA" id="ARBA00023163"/>
    </source>
</evidence>
<dbReference type="GeneID" id="33362465"/>
<dbReference type="GO" id="GO:0032549">
    <property type="term" value="F:ribonucleoside binding"/>
    <property type="evidence" value="ECO:0007669"/>
    <property type="project" value="InterPro"/>
</dbReference>
<accession>A0A1Z1MV71</accession>
<dbReference type="InterPro" id="IPR010243">
    <property type="entry name" value="RNA_pol_bsu_bac"/>
</dbReference>
<dbReference type="GO" id="GO:0000428">
    <property type="term" value="C:DNA-directed RNA polymerase complex"/>
    <property type="evidence" value="ECO:0007669"/>
    <property type="project" value="UniProtKB-KW"/>
</dbReference>
<dbReference type="InterPro" id="IPR007645">
    <property type="entry name" value="RNA_pol_Rpb2_3"/>
</dbReference>
<dbReference type="Pfam" id="PF04561">
    <property type="entry name" value="RNA_pol_Rpb2_2"/>
    <property type="match status" value="1"/>
</dbReference>
<dbReference type="Pfam" id="PF10385">
    <property type="entry name" value="RNA_pol_Rpb2_45"/>
    <property type="match status" value="1"/>
</dbReference>
<dbReference type="Pfam" id="PF04560">
    <property type="entry name" value="RNA_pol_Rpb2_7"/>
    <property type="match status" value="1"/>
</dbReference>
<dbReference type="InterPro" id="IPR037034">
    <property type="entry name" value="RNA_pol_Rpb2_2_sf"/>
</dbReference>
<dbReference type="InterPro" id="IPR019462">
    <property type="entry name" value="DNA-dir_RNA_pol_bsu_external_1"/>
</dbReference>
<dbReference type="NCBIfam" id="TIGR02013">
    <property type="entry name" value="rpoB"/>
    <property type="match status" value="1"/>
</dbReference>
<dbReference type="EMBL" id="MF101467">
    <property type="protein sequence ID" value="ARW69741.1"/>
    <property type="molecule type" value="Genomic_DNA"/>
</dbReference>
<dbReference type="Gene3D" id="2.30.150.10">
    <property type="entry name" value="DNA-directed RNA polymerase, beta subunit, external 1 domain"/>
    <property type="match status" value="1"/>
</dbReference>
<dbReference type="PROSITE" id="PS01166">
    <property type="entry name" value="RNA_POL_BETA"/>
    <property type="match status" value="1"/>
</dbReference>
<evidence type="ECO:0000259" key="12">
    <source>
        <dbReference type="Pfam" id="PF04561"/>
    </source>
</evidence>
<dbReference type="InterPro" id="IPR015712">
    <property type="entry name" value="DNA-dir_RNA_pol_su2"/>
</dbReference>
<feature type="domain" description="RNA polymerase Rpb2" evidence="12">
    <location>
        <begin position="148"/>
        <end position="346"/>
    </location>
</feature>
<dbReference type="Pfam" id="PF04565">
    <property type="entry name" value="RNA_pol_Rpb2_3"/>
    <property type="match status" value="1"/>
</dbReference>
<dbReference type="Gene3D" id="2.40.50.100">
    <property type="match status" value="1"/>
</dbReference>
<keyword evidence="4 7" id="KW-0548">Nucleotidyltransferase</keyword>
<dbReference type="InterPro" id="IPR007644">
    <property type="entry name" value="RNA_pol_bsu_protrusion"/>
</dbReference>